<dbReference type="PANTHER" id="PTHR30336">
    <property type="entry name" value="INNER MEMBRANE PROTEIN, PROBABLE PERMEASE"/>
    <property type="match status" value="1"/>
</dbReference>
<dbReference type="EMBL" id="PFEU01000006">
    <property type="protein sequence ID" value="PJE77123.1"/>
    <property type="molecule type" value="Genomic_DNA"/>
</dbReference>
<organism evidence="2 3">
    <name type="scientific">Candidatus Uhrbacteria bacterium CG10_big_fil_rev_8_21_14_0_10_48_16</name>
    <dbReference type="NCBI Taxonomy" id="1975038"/>
    <lineage>
        <taxon>Bacteria</taxon>
        <taxon>Candidatus Uhriibacteriota</taxon>
    </lineage>
</organism>
<dbReference type="CDD" id="cd06259">
    <property type="entry name" value="YdcF-like"/>
    <property type="match status" value="1"/>
</dbReference>
<accession>A0A2M8LI59</accession>
<dbReference type="AlphaFoldDB" id="A0A2M8LI59"/>
<feature type="domain" description="DUF218" evidence="1">
    <location>
        <begin position="46"/>
        <end position="162"/>
    </location>
</feature>
<comment type="caution">
    <text evidence="2">The sequence shown here is derived from an EMBL/GenBank/DDBJ whole genome shotgun (WGS) entry which is preliminary data.</text>
</comment>
<proteinExistence type="predicted"/>
<protein>
    <recommendedName>
        <fullName evidence="1">DUF218 domain-containing protein</fullName>
    </recommendedName>
</protein>
<dbReference type="InterPro" id="IPR003848">
    <property type="entry name" value="DUF218"/>
</dbReference>
<dbReference type="PANTHER" id="PTHR30336:SF6">
    <property type="entry name" value="INTEGRAL MEMBRANE PROTEIN"/>
    <property type="match status" value="1"/>
</dbReference>
<evidence type="ECO:0000313" key="3">
    <source>
        <dbReference type="Proteomes" id="UP000231436"/>
    </source>
</evidence>
<reference evidence="3" key="1">
    <citation type="submission" date="2017-09" db="EMBL/GenBank/DDBJ databases">
        <title>Depth-based differentiation of microbial function through sediment-hosted aquifers and enrichment of novel symbionts in the deep terrestrial subsurface.</title>
        <authorList>
            <person name="Probst A.J."/>
            <person name="Ladd B."/>
            <person name="Jarett J.K."/>
            <person name="Geller-Mcgrath D.E."/>
            <person name="Sieber C.M.K."/>
            <person name="Emerson J.B."/>
            <person name="Anantharaman K."/>
            <person name="Thomas B.C."/>
            <person name="Malmstrom R."/>
            <person name="Stieglmeier M."/>
            <person name="Klingl A."/>
            <person name="Woyke T."/>
            <person name="Ryan C.M."/>
            <person name="Banfield J.F."/>
        </authorList>
    </citation>
    <scope>NUCLEOTIDE SEQUENCE [LARGE SCALE GENOMIC DNA]</scope>
</reference>
<evidence type="ECO:0000259" key="1">
    <source>
        <dbReference type="Pfam" id="PF02698"/>
    </source>
</evidence>
<sequence>MKKSSLILCVALPCFLFILLPVCVLFRGKSSIYTGIETTHASPVGIVFGAGLTRQNTPSDALMDRLTIASELFLTDRIERILVSGDNHTQEYNEPEVMKQTLIDTFGIPEEAIFADYAGRRTYDTCRRAHDLWGIDQAILISQGYHLPRAIWTCESLGIESTGLSATLQPYLKEIPFKIREVGAIYKAFIDLYLIEPPYIEGEFIQDLDP</sequence>
<dbReference type="GO" id="GO:0005886">
    <property type="term" value="C:plasma membrane"/>
    <property type="evidence" value="ECO:0007669"/>
    <property type="project" value="TreeGrafter"/>
</dbReference>
<name>A0A2M8LI59_9BACT</name>
<dbReference type="InterPro" id="IPR051599">
    <property type="entry name" value="Cell_Envelope_Assoc"/>
</dbReference>
<evidence type="ECO:0000313" key="2">
    <source>
        <dbReference type="EMBL" id="PJE77123.1"/>
    </source>
</evidence>
<dbReference type="Proteomes" id="UP000231436">
    <property type="component" value="Unassembled WGS sequence"/>
</dbReference>
<gene>
    <name evidence="2" type="ORF">COV05_00745</name>
</gene>
<dbReference type="Pfam" id="PF02698">
    <property type="entry name" value="DUF218"/>
    <property type="match status" value="1"/>
</dbReference>